<dbReference type="Proteomes" id="UP000288082">
    <property type="component" value="Unassembled WGS sequence"/>
</dbReference>
<proteinExistence type="predicted"/>
<dbReference type="AlphaFoldDB" id="A0A430QVC3"/>
<evidence type="ECO:0008006" key="4">
    <source>
        <dbReference type="Google" id="ProtNLM"/>
    </source>
</evidence>
<organism evidence="2 3">
    <name type="scientific">Thermus scotoductus</name>
    <dbReference type="NCBI Taxonomy" id="37636"/>
    <lineage>
        <taxon>Bacteria</taxon>
        <taxon>Thermotogati</taxon>
        <taxon>Deinococcota</taxon>
        <taxon>Deinococci</taxon>
        <taxon>Thermales</taxon>
        <taxon>Thermaceae</taxon>
        <taxon>Thermus</taxon>
    </lineage>
</organism>
<evidence type="ECO:0000313" key="3">
    <source>
        <dbReference type="Proteomes" id="UP000288082"/>
    </source>
</evidence>
<sequence>MKAKRFLLGSLALGLLPLLSACGNLLQAQKPPVEVLAPQNRYYEAHPGEEKILTVRLAPGAEGAQVYLRLSDPCAQGKAYCPGWDTTRYPGVEHTRETFTLTASSPEATFRFAVAQDALPQGPFKWELVAVDEKGKEWTTPVYLRILQPGDTPPLEAINFWRGAAGVNPFPREDLERSFGCWQYRRYAEKNRDNPDPPHSADPSKPFYTPEGDLCARTSSLGGYGFCSTNPQQLVPQSVRVGVAGFIAVPLHRPIWITEFASPRPFWFAQYFERKDWSGVAGGMCLYGGTAMGVDGSQFLAREVLFPTPGSEVPIRGRISEWPNPIEACNATQAPKLPYRSISATWQNPVGLPISVMTSVPFQAVDTEATYARLVRTSDGAEVPVCALGSTQFWNQDSVATNVGIWVLRNYGMLVVVPKDPLDPGQEYEVEVKGLFNGQEKSYRWRFRVATEVLW</sequence>
<gene>
    <name evidence="2" type="ORF">CSW50_14070</name>
</gene>
<feature type="chain" id="PRO_5019490023" description="Lipoprotein" evidence="1">
    <location>
        <begin position="22"/>
        <end position="455"/>
    </location>
</feature>
<evidence type="ECO:0000256" key="1">
    <source>
        <dbReference type="SAM" id="SignalP"/>
    </source>
</evidence>
<feature type="signal peptide" evidence="1">
    <location>
        <begin position="1"/>
        <end position="21"/>
    </location>
</feature>
<comment type="caution">
    <text evidence="2">The sequence shown here is derived from an EMBL/GenBank/DDBJ whole genome shotgun (WGS) entry which is preliminary data.</text>
</comment>
<dbReference type="RefSeq" id="WP_126188091.1">
    <property type="nucleotide sequence ID" value="NZ_PELM01000485.1"/>
</dbReference>
<reference evidence="2 3" key="1">
    <citation type="journal article" date="2019" name="Extremophiles">
        <title>Biogeography of thermophiles and predominance of Thermus scotoductus in domestic water heaters.</title>
        <authorList>
            <person name="Wilpiszeski R.L."/>
            <person name="Zhang Z."/>
            <person name="House C.H."/>
        </authorList>
    </citation>
    <scope>NUCLEOTIDE SEQUENCE [LARGE SCALE GENOMIC DNA]</scope>
    <source>
        <strain evidence="2 3">38_S38</strain>
    </source>
</reference>
<evidence type="ECO:0000313" key="2">
    <source>
        <dbReference type="EMBL" id="RTG98918.1"/>
    </source>
</evidence>
<dbReference type="EMBL" id="PELM01000485">
    <property type="protein sequence ID" value="RTG98918.1"/>
    <property type="molecule type" value="Genomic_DNA"/>
</dbReference>
<dbReference type="PROSITE" id="PS51257">
    <property type="entry name" value="PROKAR_LIPOPROTEIN"/>
    <property type="match status" value="1"/>
</dbReference>
<accession>A0A430QVC3</accession>
<name>A0A430QVC3_THESC</name>
<protein>
    <recommendedName>
        <fullName evidence="4">Lipoprotein</fullName>
    </recommendedName>
</protein>
<keyword evidence="1" id="KW-0732">Signal</keyword>